<dbReference type="InterPro" id="IPR016098">
    <property type="entry name" value="CAP/MinC_C"/>
</dbReference>
<keyword evidence="9" id="KW-1185">Reference proteome</keyword>
<dbReference type="PROSITE" id="PS51329">
    <property type="entry name" value="C_CAP_COFACTOR_C"/>
    <property type="match status" value="1"/>
</dbReference>
<dbReference type="SUPFAM" id="SSF69340">
    <property type="entry name" value="C-terminal domain of adenylylcyclase associated protein"/>
    <property type="match status" value="1"/>
</dbReference>
<dbReference type="GO" id="GO:0005886">
    <property type="term" value="C:plasma membrane"/>
    <property type="evidence" value="ECO:0007669"/>
    <property type="project" value="UniProtKB-SubCell"/>
</dbReference>
<sequence length="464" mass="49759">MSGDLSALVARLEAVTSRLEAAADKAGGGEPADVGVIVEEYDQVLKGNVAEFFKLSSKIGGDVDTQAKFAKKVFDAQREFIVLASKSQKPSQDEFVKLLKPQADAIGEVQSFREKNRASKVFNHLSALSEAIPALGWVSVSPTPAPHVKEMLDAAQFYMNRVLKDFKGKDETHVEWVKALKSSLTDLHAYVKAHHTTGVVWSKTGSVAKAGAGPVAPPPGKPAPPPPPPVQAPTPVASGRDAQVGAANALFGEIKKAGTNIAAGLRKVKDEEKTHKNKNLRKTGPVPDKPKPAVVAPKPTAAAAKKPPVFELQGKKWVVEFQENNKNLVIAEPLTSHTVYIYSCKNSTIQVKGKINSMVVDSCKKTAVVLKGAIGTVEFINCQSMQCQIDDMVPTVSIDKTDGCQVFFPKGIGNTEVVTAKSSEMNIMIPKPGGEDMVEYCLPEQYKSVWNGKTFVTTCSESLG</sequence>
<dbReference type="OrthoDB" id="1601at2759"/>
<gene>
    <name evidence="8" type="primary">CAP1</name>
    <name evidence="8" type="ORF">AWC38_SpisGene21610</name>
</gene>
<feature type="compositionally biased region" description="Pro residues" evidence="6">
    <location>
        <begin position="215"/>
        <end position="232"/>
    </location>
</feature>
<dbReference type="Gene3D" id="1.25.40.330">
    <property type="entry name" value="Adenylate cyclase-associated CAP, N-terminal domain"/>
    <property type="match status" value="1"/>
</dbReference>
<evidence type="ECO:0000313" key="9">
    <source>
        <dbReference type="Proteomes" id="UP000225706"/>
    </source>
</evidence>
<feature type="region of interest" description="Disordered" evidence="6">
    <location>
        <begin position="268"/>
        <end position="295"/>
    </location>
</feature>
<organism evidence="8 9">
    <name type="scientific">Stylophora pistillata</name>
    <name type="common">Smooth cauliflower coral</name>
    <dbReference type="NCBI Taxonomy" id="50429"/>
    <lineage>
        <taxon>Eukaryota</taxon>
        <taxon>Metazoa</taxon>
        <taxon>Cnidaria</taxon>
        <taxon>Anthozoa</taxon>
        <taxon>Hexacorallia</taxon>
        <taxon>Scleractinia</taxon>
        <taxon>Astrocoeniina</taxon>
        <taxon>Pocilloporidae</taxon>
        <taxon>Stylophora</taxon>
    </lineage>
</organism>
<dbReference type="EMBL" id="LSMT01000814">
    <property type="protein sequence ID" value="PFX14247.1"/>
    <property type="molecule type" value="Genomic_DNA"/>
</dbReference>
<dbReference type="GO" id="GO:0008179">
    <property type="term" value="F:adenylate cyclase binding"/>
    <property type="evidence" value="ECO:0007669"/>
    <property type="project" value="TreeGrafter"/>
</dbReference>
<dbReference type="InterPro" id="IPR018106">
    <property type="entry name" value="CAP_CS_N"/>
</dbReference>
<dbReference type="Pfam" id="PF21938">
    <property type="entry name" value="CAP_N"/>
    <property type="match status" value="1"/>
</dbReference>
<protein>
    <recommendedName>
        <fullName evidence="5">Adenylyl cyclase-associated protein</fullName>
    </recommendedName>
</protein>
<proteinExistence type="inferred from homology"/>
<keyword evidence="3" id="KW-1003">Cell membrane</keyword>
<dbReference type="AlphaFoldDB" id="A0A2B4RD26"/>
<evidence type="ECO:0000256" key="3">
    <source>
        <dbReference type="ARBA" id="ARBA00022475"/>
    </source>
</evidence>
<dbReference type="GO" id="GO:0007015">
    <property type="term" value="P:actin filament organization"/>
    <property type="evidence" value="ECO:0007669"/>
    <property type="project" value="TreeGrafter"/>
</dbReference>
<dbReference type="GO" id="GO:0019933">
    <property type="term" value="P:cAMP-mediated signaling"/>
    <property type="evidence" value="ECO:0007669"/>
    <property type="project" value="TreeGrafter"/>
</dbReference>
<dbReference type="PROSITE" id="PS01088">
    <property type="entry name" value="CAP_1"/>
    <property type="match status" value="1"/>
</dbReference>
<evidence type="ECO:0000256" key="4">
    <source>
        <dbReference type="ARBA" id="ARBA00023136"/>
    </source>
</evidence>
<evidence type="ECO:0000259" key="7">
    <source>
        <dbReference type="PROSITE" id="PS51329"/>
    </source>
</evidence>
<comment type="caution">
    <text evidence="8">The sequence shown here is derived from an EMBL/GenBank/DDBJ whole genome shotgun (WGS) entry which is preliminary data.</text>
</comment>
<dbReference type="InterPro" id="IPR036223">
    <property type="entry name" value="CAP_C_sf"/>
</dbReference>
<dbReference type="InterPro" id="IPR036222">
    <property type="entry name" value="CAP_N_sf"/>
</dbReference>
<comment type="similarity">
    <text evidence="2 5">Belongs to the CAP family.</text>
</comment>
<dbReference type="SMART" id="SM00673">
    <property type="entry name" value="CARP"/>
    <property type="match status" value="2"/>
</dbReference>
<dbReference type="STRING" id="50429.A0A2B4RD26"/>
<dbReference type="Proteomes" id="UP000225706">
    <property type="component" value="Unassembled WGS sequence"/>
</dbReference>
<dbReference type="GO" id="GO:0000902">
    <property type="term" value="P:cell morphogenesis"/>
    <property type="evidence" value="ECO:0007669"/>
    <property type="project" value="TreeGrafter"/>
</dbReference>
<evidence type="ECO:0000256" key="6">
    <source>
        <dbReference type="SAM" id="MobiDB-lite"/>
    </source>
</evidence>
<dbReference type="PANTHER" id="PTHR10652:SF0">
    <property type="entry name" value="ADENYLYL CYCLASE-ASSOCIATED PROTEIN"/>
    <property type="match status" value="1"/>
</dbReference>
<dbReference type="GO" id="GO:0005737">
    <property type="term" value="C:cytoplasm"/>
    <property type="evidence" value="ECO:0007669"/>
    <property type="project" value="TreeGrafter"/>
</dbReference>
<dbReference type="Gene3D" id="2.160.20.70">
    <property type="match status" value="1"/>
</dbReference>
<dbReference type="GO" id="GO:0003779">
    <property type="term" value="F:actin binding"/>
    <property type="evidence" value="ECO:0007669"/>
    <property type="project" value="InterPro"/>
</dbReference>
<evidence type="ECO:0000256" key="1">
    <source>
        <dbReference type="ARBA" id="ARBA00004202"/>
    </source>
</evidence>
<dbReference type="InterPro" id="IPR006599">
    <property type="entry name" value="CARP_motif"/>
</dbReference>
<dbReference type="InterPro" id="IPR013992">
    <property type="entry name" value="Adenylate_cyclase-assoc_CAP_N"/>
</dbReference>
<comment type="subcellular location">
    <subcellularLocation>
        <location evidence="1">Cell membrane</location>
        <topology evidence="1">Peripheral membrane protein</topology>
    </subcellularLocation>
</comment>
<evidence type="ECO:0000313" key="8">
    <source>
        <dbReference type="EMBL" id="PFX14247.1"/>
    </source>
</evidence>
<dbReference type="InterPro" id="IPR001837">
    <property type="entry name" value="Adenylate_cyclase-assoc_CAP"/>
</dbReference>
<dbReference type="Pfam" id="PF01213">
    <property type="entry name" value="CAP_N-CM"/>
    <property type="match status" value="1"/>
</dbReference>
<name>A0A2B4RD26_STYPI</name>
<evidence type="ECO:0000256" key="5">
    <source>
        <dbReference type="RuleBase" id="RU000647"/>
    </source>
</evidence>
<reference evidence="9" key="1">
    <citation type="journal article" date="2017" name="bioRxiv">
        <title>Comparative analysis of the genomes of Stylophora pistillata and Acropora digitifera provides evidence for extensive differences between species of corals.</title>
        <authorList>
            <person name="Voolstra C.R."/>
            <person name="Li Y."/>
            <person name="Liew Y.J."/>
            <person name="Baumgarten S."/>
            <person name="Zoccola D."/>
            <person name="Flot J.-F."/>
            <person name="Tambutte S."/>
            <person name="Allemand D."/>
            <person name="Aranda M."/>
        </authorList>
    </citation>
    <scope>NUCLEOTIDE SEQUENCE [LARGE SCALE GENOMIC DNA]</scope>
</reference>
<dbReference type="FunFam" id="1.25.40.330:FF:000001">
    <property type="entry name" value="Adenylyl cyclase-associated protein"/>
    <property type="match status" value="1"/>
</dbReference>
<dbReference type="InterPro" id="IPR013912">
    <property type="entry name" value="Adenylate_cyclase-assoc_CAP_C"/>
</dbReference>
<feature type="domain" description="C-CAP/cofactor C-like" evidence="7">
    <location>
        <begin position="307"/>
        <end position="444"/>
    </location>
</feature>
<dbReference type="Pfam" id="PF08603">
    <property type="entry name" value="CAP_C"/>
    <property type="match status" value="1"/>
</dbReference>
<feature type="region of interest" description="Disordered" evidence="6">
    <location>
        <begin position="208"/>
        <end position="238"/>
    </location>
</feature>
<keyword evidence="4" id="KW-0472">Membrane</keyword>
<accession>A0A2B4RD26</accession>
<dbReference type="FunFam" id="2.160.20.70:FF:000001">
    <property type="entry name" value="Adenylyl cyclase-associated protein"/>
    <property type="match status" value="1"/>
</dbReference>
<dbReference type="InterPro" id="IPR053950">
    <property type="entry name" value="CAP_N"/>
</dbReference>
<dbReference type="PANTHER" id="PTHR10652">
    <property type="entry name" value="ADENYLYL CYCLASE-ASSOCIATED PROTEIN"/>
    <property type="match status" value="1"/>
</dbReference>
<evidence type="ECO:0000256" key="2">
    <source>
        <dbReference type="ARBA" id="ARBA00007659"/>
    </source>
</evidence>
<dbReference type="InterPro" id="IPR017901">
    <property type="entry name" value="C-CAP_CF_C-like"/>
</dbReference>
<dbReference type="SUPFAM" id="SSF101278">
    <property type="entry name" value="N-terminal domain of adenylylcyclase associated protein, CAP"/>
    <property type="match status" value="1"/>
</dbReference>